<comment type="caution">
    <text evidence="1">The sequence shown here is derived from an EMBL/GenBank/DDBJ whole genome shotgun (WGS) entry which is preliminary data.</text>
</comment>
<evidence type="ECO:0000313" key="3">
    <source>
        <dbReference type="Proteomes" id="UP000433575"/>
    </source>
</evidence>
<proteinExistence type="predicted"/>
<reference evidence="3 4" key="1">
    <citation type="journal article" date="2019" name="Nat. Med.">
        <title>A library of human gut bacterial isolates paired with longitudinal multiomics data enables mechanistic microbiome research.</title>
        <authorList>
            <person name="Poyet M."/>
            <person name="Groussin M."/>
            <person name="Gibbons S.M."/>
            <person name="Avila-Pacheco J."/>
            <person name="Jiang X."/>
            <person name="Kearney S.M."/>
            <person name="Perrotta A.R."/>
            <person name="Berdy B."/>
            <person name="Zhao S."/>
            <person name="Lieberman T.D."/>
            <person name="Swanson P.K."/>
            <person name="Smith M."/>
            <person name="Roesemann S."/>
            <person name="Alexander J.E."/>
            <person name="Rich S.A."/>
            <person name="Livny J."/>
            <person name="Vlamakis H."/>
            <person name="Clish C."/>
            <person name="Bullock K."/>
            <person name="Deik A."/>
            <person name="Scott J."/>
            <person name="Pierce K.A."/>
            <person name="Xavier R.J."/>
            <person name="Alm E.J."/>
        </authorList>
    </citation>
    <scope>NUCLEOTIDE SEQUENCE [LARGE SCALE GENOMIC DNA]</scope>
    <source>
        <strain evidence="1 3">BIOML-A4</strain>
        <strain evidence="2 4">BIOML-A5</strain>
    </source>
</reference>
<accession>A0A6N7S2J1</accession>
<dbReference type="Proteomes" id="UP000433575">
    <property type="component" value="Unassembled WGS sequence"/>
</dbReference>
<evidence type="ECO:0000313" key="2">
    <source>
        <dbReference type="EMBL" id="MSC31543.1"/>
    </source>
</evidence>
<dbReference type="SUPFAM" id="SSF48403">
    <property type="entry name" value="Ankyrin repeat"/>
    <property type="match status" value="1"/>
</dbReference>
<keyword evidence="4" id="KW-1185">Reference proteome</keyword>
<gene>
    <name evidence="2" type="ORF">GKD88_00175</name>
    <name evidence="1" type="ORF">GKE08_00170</name>
</gene>
<dbReference type="InterPro" id="IPR036770">
    <property type="entry name" value="Ankyrin_rpt-contain_sf"/>
</dbReference>
<evidence type="ECO:0000313" key="4">
    <source>
        <dbReference type="Proteomes" id="UP000480929"/>
    </source>
</evidence>
<evidence type="ECO:0000313" key="1">
    <source>
        <dbReference type="EMBL" id="MSA87748.1"/>
    </source>
</evidence>
<dbReference type="EMBL" id="WKPJ01000001">
    <property type="protein sequence ID" value="MSA87748.1"/>
    <property type="molecule type" value="Genomic_DNA"/>
</dbReference>
<dbReference type="Proteomes" id="UP000480929">
    <property type="component" value="Unassembled WGS sequence"/>
</dbReference>
<organism evidence="1 3">
    <name type="scientific">Holdemania massiliensis</name>
    <dbReference type="NCBI Taxonomy" id="1468449"/>
    <lineage>
        <taxon>Bacteria</taxon>
        <taxon>Bacillati</taxon>
        <taxon>Bacillota</taxon>
        <taxon>Erysipelotrichia</taxon>
        <taxon>Erysipelotrichales</taxon>
        <taxon>Erysipelotrichaceae</taxon>
        <taxon>Holdemania</taxon>
    </lineage>
</organism>
<dbReference type="AlphaFoldDB" id="A0A6N7S2J1"/>
<name>A0A6N7S2J1_9FIRM</name>
<dbReference type="EMBL" id="WKPI01000001">
    <property type="protein sequence ID" value="MSC31543.1"/>
    <property type="molecule type" value="Genomic_DNA"/>
</dbReference>
<dbReference type="RefSeq" id="WP_206671232.1">
    <property type="nucleotide sequence ID" value="NZ_CALJPI010000253.1"/>
</dbReference>
<sequence length="173" mass="20474">MNIKLVAKLKGKEEFIKNYSSQYIVENDKMESILFYSISNNNLEARYYITNFLLDEGTNPIVINEEHETLLHVLLSQVKHDLNKTINLCQRLIDAGVDVNVLDNKCRLALQYLINLKYTDLELEPLYNYWFNRKGVDVEQKNDWGMSPIDIARKLPYRKDLVKRIEQYKLLNE</sequence>
<protein>
    <submittedName>
        <fullName evidence="1">Ankyrin repeat domain-containing protein</fullName>
    </submittedName>
</protein>
<dbReference type="Gene3D" id="1.25.40.20">
    <property type="entry name" value="Ankyrin repeat-containing domain"/>
    <property type="match status" value="1"/>
</dbReference>